<organism evidence="1 2">
    <name type="scientific">Lelliottia nimipressuralis</name>
    <dbReference type="NCBI Taxonomy" id="69220"/>
    <lineage>
        <taxon>Bacteria</taxon>
        <taxon>Pseudomonadati</taxon>
        <taxon>Pseudomonadota</taxon>
        <taxon>Gammaproteobacteria</taxon>
        <taxon>Enterobacterales</taxon>
        <taxon>Enterobacteriaceae</taxon>
        <taxon>Lelliottia</taxon>
    </lineage>
</organism>
<dbReference type="Proteomes" id="UP000628560">
    <property type="component" value="Unassembled WGS sequence"/>
</dbReference>
<name>A0ABD4KF34_9ENTR</name>
<dbReference type="AlphaFoldDB" id="A0ABD4KF34"/>
<protein>
    <submittedName>
        <fullName evidence="1">Uncharacterized protein</fullName>
    </submittedName>
</protein>
<evidence type="ECO:0000313" key="2">
    <source>
        <dbReference type="Proteomes" id="UP000628560"/>
    </source>
</evidence>
<sequence length="124" mass="14483">MFDIFGIKAKRQVRNLKQMLAERDGLIDDLVQKGAEAYRMECAREAHISGLNGQLIAVRRLANEMRDRVRSHGKTTAEHEFIRACMDIFNKGKKMSEHRFNYSMVQIKRERESLENSPEWEAAQ</sequence>
<accession>A0ABD4KF34</accession>
<proteinExistence type="predicted"/>
<dbReference type="RefSeq" id="WP_194513981.1">
    <property type="nucleotide sequence ID" value="NZ_JADIXP010000012.1"/>
</dbReference>
<reference evidence="1 2" key="1">
    <citation type="submission" date="2020-11" db="EMBL/GenBank/DDBJ databases">
        <title>Identification of Lelliottia nimipressuralis from Wound Infection by Whole Genome-Based Bacterial Identification.</title>
        <authorList>
            <person name="Navarathna D.H."/>
            <person name="Choi H."/>
            <person name="Jinadatha C."/>
            <person name="Chatterjee P."/>
            <person name="Hwang M."/>
        </authorList>
    </citation>
    <scope>NUCLEOTIDE SEQUENCE [LARGE SCALE GENOMIC DNA]</scope>
    <source>
        <strain evidence="1 2">DN2020</strain>
    </source>
</reference>
<dbReference type="EMBL" id="JADIXP010000012">
    <property type="protein sequence ID" value="MBF4179683.1"/>
    <property type="molecule type" value="Genomic_DNA"/>
</dbReference>
<evidence type="ECO:0000313" key="1">
    <source>
        <dbReference type="EMBL" id="MBF4179683.1"/>
    </source>
</evidence>
<gene>
    <name evidence="1" type="ORF">ISP11_17600</name>
</gene>
<comment type="caution">
    <text evidence="1">The sequence shown here is derived from an EMBL/GenBank/DDBJ whole genome shotgun (WGS) entry which is preliminary data.</text>
</comment>